<evidence type="ECO:0000313" key="2">
    <source>
        <dbReference type="EMBL" id="KAG5284472.1"/>
    </source>
</evidence>
<reference evidence="2" key="1">
    <citation type="submission" date="2020-10" db="EMBL/GenBank/DDBJ databases">
        <title>Chromosome-scale genome assembly of the Allis shad, Alosa alosa.</title>
        <authorList>
            <person name="Margot Z."/>
            <person name="Christophe K."/>
            <person name="Cabau C."/>
            <person name="Louis A."/>
            <person name="Berthelot C."/>
            <person name="Parey E."/>
            <person name="Roest Crollius H."/>
            <person name="Montfort J."/>
            <person name="Robinson-Rechavi M."/>
            <person name="Bucao C."/>
            <person name="Bouchez O."/>
            <person name="Gislard M."/>
            <person name="Lluch J."/>
            <person name="Milhes M."/>
            <person name="Lampietro C."/>
            <person name="Lopez Roques C."/>
            <person name="Donnadieu C."/>
            <person name="Braasch I."/>
            <person name="Desvignes T."/>
            <person name="Postlethwait J."/>
            <person name="Bobe J."/>
            <person name="Guiguen Y."/>
        </authorList>
    </citation>
    <scope>NUCLEOTIDE SEQUENCE</scope>
    <source>
        <strain evidence="2">M-15738</strain>
        <tissue evidence="2">Blood</tissue>
    </source>
</reference>
<dbReference type="EMBL" id="JADWDJ010000002">
    <property type="protein sequence ID" value="KAG5284472.1"/>
    <property type="molecule type" value="Genomic_DNA"/>
</dbReference>
<feature type="compositionally biased region" description="Polar residues" evidence="1">
    <location>
        <begin position="96"/>
        <end position="107"/>
    </location>
</feature>
<dbReference type="Proteomes" id="UP000823561">
    <property type="component" value="Chromosome 2"/>
</dbReference>
<gene>
    <name evidence="2" type="ORF">AALO_G00027100</name>
</gene>
<evidence type="ECO:0000313" key="3">
    <source>
        <dbReference type="Proteomes" id="UP000823561"/>
    </source>
</evidence>
<sequence>MKRQGELYNYFAKRSKSGSPGISSHDSLHTSQESQREIPSPPSPASLREDTDTSDQDDDLEPVQVAVDHFPAVSTFAPPKGPSDISRSKAEGPVQPSLSQFPRTQHGTHCCWTYK</sequence>
<evidence type="ECO:0000256" key="1">
    <source>
        <dbReference type="SAM" id="MobiDB-lite"/>
    </source>
</evidence>
<dbReference type="AlphaFoldDB" id="A0AAV6HF20"/>
<accession>A0AAV6HF20</accession>
<name>A0AAV6HF20_9TELE</name>
<feature type="compositionally biased region" description="Polar residues" evidence="1">
    <location>
        <begin position="17"/>
        <end position="33"/>
    </location>
</feature>
<protein>
    <submittedName>
        <fullName evidence="2">Uncharacterized protein</fullName>
    </submittedName>
</protein>
<proteinExistence type="predicted"/>
<organism evidence="2 3">
    <name type="scientific">Alosa alosa</name>
    <name type="common">allis shad</name>
    <dbReference type="NCBI Taxonomy" id="278164"/>
    <lineage>
        <taxon>Eukaryota</taxon>
        <taxon>Metazoa</taxon>
        <taxon>Chordata</taxon>
        <taxon>Craniata</taxon>
        <taxon>Vertebrata</taxon>
        <taxon>Euteleostomi</taxon>
        <taxon>Actinopterygii</taxon>
        <taxon>Neopterygii</taxon>
        <taxon>Teleostei</taxon>
        <taxon>Clupei</taxon>
        <taxon>Clupeiformes</taxon>
        <taxon>Clupeoidei</taxon>
        <taxon>Clupeidae</taxon>
        <taxon>Alosa</taxon>
    </lineage>
</organism>
<keyword evidence="3" id="KW-1185">Reference proteome</keyword>
<feature type="region of interest" description="Disordered" evidence="1">
    <location>
        <begin position="1"/>
        <end position="107"/>
    </location>
</feature>
<feature type="compositionally biased region" description="Acidic residues" evidence="1">
    <location>
        <begin position="52"/>
        <end position="61"/>
    </location>
</feature>
<comment type="caution">
    <text evidence="2">The sequence shown here is derived from an EMBL/GenBank/DDBJ whole genome shotgun (WGS) entry which is preliminary data.</text>
</comment>